<dbReference type="Gene3D" id="3.30.450.20">
    <property type="entry name" value="PAS domain"/>
    <property type="match status" value="2"/>
</dbReference>
<evidence type="ECO:0000256" key="3">
    <source>
        <dbReference type="ARBA" id="ARBA00012438"/>
    </source>
</evidence>
<dbReference type="CDD" id="cd17574">
    <property type="entry name" value="REC_OmpR"/>
    <property type="match status" value="1"/>
</dbReference>
<dbReference type="Proteomes" id="UP000254919">
    <property type="component" value="Unassembled WGS sequence"/>
</dbReference>
<dbReference type="SUPFAM" id="SSF52172">
    <property type="entry name" value="CheY-like"/>
    <property type="match status" value="2"/>
</dbReference>
<name>A0A379MXN9_9PROT</name>
<dbReference type="Pfam" id="PF00072">
    <property type="entry name" value="Response_reg"/>
    <property type="match status" value="2"/>
</dbReference>
<dbReference type="SMART" id="SM00387">
    <property type="entry name" value="HATPase_c"/>
    <property type="match status" value="1"/>
</dbReference>
<dbReference type="InterPro" id="IPR011006">
    <property type="entry name" value="CheY-like_superfamily"/>
</dbReference>
<dbReference type="InterPro" id="IPR001610">
    <property type="entry name" value="PAC"/>
</dbReference>
<evidence type="ECO:0000259" key="15">
    <source>
        <dbReference type="PROSITE" id="PS50109"/>
    </source>
</evidence>
<evidence type="ECO:0000313" key="20">
    <source>
        <dbReference type="Proteomes" id="UP000254919"/>
    </source>
</evidence>
<evidence type="ECO:0000259" key="17">
    <source>
        <dbReference type="PROSITE" id="PS50112"/>
    </source>
</evidence>
<evidence type="ECO:0000313" key="19">
    <source>
        <dbReference type="EMBL" id="SUE39243.1"/>
    </source>
</evidence>
<dbReference type="PROSITE" id="PS50112">
    <property type="entry name" value="PAS"/>
    <property type="match status" value="1"/>
</dbReference>
<dbReference type="InterPro" id="IPR036890">
    <property type="entry name" value="HATPase_C_sf"/>
</dbReference>
<feature type="domain" description="PAS" evidence="17">
    <location>
        <begin position="50"/>
        <end position="120"/>
    </location>
</feature>
<evidence type="ECO:0000259" key="18">
    <source>
        <dbReference type="PROSITE" id="PS50113"/>
    </source>
</evidence>
<dbReference type="PROSITE" id="PS50113">
    <property type="entry name" value="PAC"/>
    <property type="match status" value="2"/>
</dbReference>
<dbReference type="AlphaFoldDB" id="A0A379MXN9"/>
<evidence type="ECO:0000256" key="1">
    <source>
        <dbReference type="ARBA" id="ARBA00000085"/>
    </source>
</evidence>
<feature type="domain" description="Response regulatory" evidence="16">
    <location>
        <begin position="685"/>
        <end position="802"/>
    </location>
</feature>
<dbReference type="GO" id="GO:0000155">
    <property type="term" value="F:phosphorelay sensor kinase activity"/>
    <property type="evidence" value="ECO:0007669"/>
    <property type="project" value="InterPro"/>
</dbReference>
<dbReference type="Gene3D" id="1.10.287.130">
    <property type="match status" value="1"/>
</dbReference>
<dbReference type="InterPro" id="IPR001789">
    <property type="entry name" value="Sig_transdc_resp-reg_receiver"/>
</dbReference>
<protein>
    <recommendedName>
        <fullName evidence="3">histidine kinase</fullName>
        <ecNumber evidence="3">2.7.13.3</ecNumber>
    </recommendedName>
</protein>
<feature type="compositionally biased region" description="Low complexity" evidence="14">
    <location>
        <begin position="1"/>
        <end position="19"/>
    </location>
</feature>
<feature type="coiled-coil region" evidence="13">
    <location>
        <begin position="292"/>
        <end position="319"/>
    </location>
</feature>
<evidence type="ECO:0000256" key="11">
    <source>
        <dbReference type="ARBA" id="ARBA00023306"/>
    </source>
</evidence>
<evidence type="ECO:0000256" key="4">
    <source>
        <dbReference type="ARBA" id="ARBA00022553"/>
    </source>
</evidence>
<dbReference type="FunFam" id="3.30.565.10:FF:000010">
    <property type="entry name" value="Sensor histidine kinase RcsC"/>
    <property type="match status" value="1"/>
</dbReference>
<keyword evidence="6" id="KW-0547">Nucleotide-binding</keyword>
<dbReference type="Pfam" id="PF08447">
    <property type="entry name" value="PAS_3"/>
    <property type="match status" value="2"/>
</dbReference>
<feature type="region of interest" description="Disordered" evidence="14">
    <location>
        <begin position="799"/>
        <end position="821"/>
    </location>
</feature>
<dbReference type="GO" id="GO:0009927">
    <property type="term" value="F:histidine phosphotransfer kinase activity"/>
    <property type="evidence" value="ECO:0007669"/>
    <property type="project" value="TreeGrafter"/>
</dbReference>
<dbReference type="RefSeq" id="WP_019463206.1">
    <property type="nucleotide sequence ID" value="NZ_AP031462.1"/>
</dbReference>
<feature type="domain" description="Histidine kinase" evidence="15">
    <location>
        <begin position="319"/>
        <end position="541"/>
    </location>
</feature>
<feature type="modified residue" description="4-aspartylphosphate" evidence="12">
    <location>
        <position position="614"/>
    </location>
</feature>
<dbReference type="PANTHER" id="PTHR43047">
    <property type="entry name" value="TWO-COMPONENT HISTIDINE PROTEIN KINASE"/>
    <property type="match status" value="1"/>
</dbReference>
<sequence>MPEQQGPEQQGPEQQGPEQRGPEQRGPEQHGPEQRGTGTQWVAGSGGASLRNAFRNLADAIPQLAWIATPDGDIHWYNRRWYEYTGRSFAEMRGQGWRELHHPDHLERVVARFRAALENGEEWEDTFPLRRHDGTYRWFLSRALPLRDAGGRIIQWSGTNTDVTETRGAEERLRRSEERFRTLMDASSAIIWTTPGSGEFEAPQPRWMQFTGQSWEEHRGWGWLEAIHPEDRGRTAEVWGHAKETHSLYAMEHRVRRWDGAWRHMEVRAAPVLAQDGSLREWVGSHTDITDRKRAEEELEQARDAAESANRAKSQFIANMSHELRTPLSAVIGYSEMLAEEVEDLGEAHLLADLRKIESNARHLLGLINDVLDLSKIEAGRMTVSVGSFDVAALLAEAAGAVQPLVARRGNTLSLRLEEPLGAMESDQTKIRQCLLNLLGNASKFTEEGRITLAARREAAEGRDWLVFQVIDTGIGMSAEQLSRLFQRFTQADESTTRQFGGTGLGLSITRAFCRELGGEVSAESTAGQGSVFTMRLPARFEAAAKGEGEAMAAEAAPVEQEGRVVLVVDDDPAARELMTRFLEREGFQVRCASDGRSGLALARALKPRAVLLDVEMPQMDGWSVLHAIRGDPLLSGVPVVMASVVNEKGLGHALGATDYLTKPIAWERLRRVMERFRPPAAEGEVLIVDDDAEARGRLRTMLQRDGWRVAEAGDGRAGLELVTRSLPSLVLLDLMMPVMDGFGFLEGLRQRPEGAEVPVIVLTAKDVTPEERAWLDRRAERLILKGSVSLNELAHEVRDLVPAPEENSRERPPPAAGRPA</sequence>
<dbReference type="SMART" id="SM00448">
    <property type="entry name" value="REC"/>
    <property type="match status" value="2"/>
</dbReference>
<dbReference type="InterPro" id="IPR005467">
    <property type="entry name" value="His_kinase_dom"/>
</dbReference>
<dbReference type="CDD" id="cd00156">
    <property type="entry name" value="REC"/>
    <property type="match status" value="1"/>
</dbReference>
<evidence type="ECO:0000256" key="14">
    <source>
        <dbReference type="SAM" id="MobiDB-lite"/>
    </source>
</evidence>
<dbReference type="InterPro" id="IPR013655">
    <property type="entry name" value="PAS_fold_3"/>
</dbReference>
<reference evidence="19 20" key="1">
    <citation type="submission" date="2018-06" db="EMBL/GenBank/DDBJ databases">
        <authorList>
            <consortium name="Pathogen Informatics"/>
            <person name="Doyle S."/>
        </authorList>
    </citation>
    <scope>NUCLEOTIDE SEQUENCE [LARGE SCALE GENOMIC DNA]</scope>
    <source>
        <strain evidence="19 20">NCTC13291</strain>
    </source>
</reference>
<accession>A0A379MXN9</accession>
<evidence type="ECO:0000256" key="2">
    <source>
        <dbReference type="ARBA" id="ARBA00004370"/>
    </source>
</evidence>
<dbReference type="CDD" id="cd00130">
    <property type="entry name" value="PAS"/>
    <property type="match status" value="2"/>
</dbReference>
<dbReference type="SMART" id="SM00086">
    <property type="entry name" value="PAC"/>
    <property type="match status" value="2"/>
</dbReference>
<comment type="catalytic activity">
    <reaction evidence="1">
        <text>ATP + protein L-histidine = ADP + protein N-phospho-L-histidine.</text>
        <dbReference type="EC" id="2.7.13.3"/>
    </reaction>
</comment>
<dbReference type="Gene3D" id="3.40.50.2300">
    <property type="match status" value="2"/>
</dbReference>
<evidence type="ECO:0000256" key="8">
    <source>
        <dbReference type="ARBA" id="ARBA00022840"/>
    </source>
</evidence>
<feature type="compositionally biased region" description="Basic and acidic residues" evidence="14">
    <location>
        <begin position="20"/>
        <end position="33"/>
    </location>
</feature>
<keyword evidence="9" id="KW-0902">Two-component regulatory system</keyword>
<evidence type="ECO:0000256" key="13">
    <source>
        <dbReference type="SAM" id="Coils"/>
    </source>
</evidence>
<evidence type="ECO:0000256" key="9">
    <source>
        <dbReference type="ARBA" id="ARBA00023012"/>
    </source>
</evidence>
<keyword evidence="10" id="KW-0472">Membrane</keyword>
<dbReference type="SUPFAM" id="SSF55874">
    <property type="entry name" value="ATPase domain of HSP90 chaperone/DNA topoisomerase II/histidine kinase"/>
    <property type="match status" value="1"/>
</dbReference>
<dbReference type="InterPro" id="IPR035965">
    <property type="entry name" value="PAS-like_dom_sf"/>
</dbReference>
<dbReference type="FunFam" id="3.30.450.20:FF:000099">
    <property type="entry name" value="Sensory box sensor histidine kinase"/>
    <property type="match status" value="2"/>
</dbReference>
<evidence type="ECO:0000256" key="12">
    <source>
        <dbReference type="PROSITE-ProRule" id="PRU00169"/>
    </source>
</evidence>
<comment type="subcellular location">
    <subcellularLocation>
        <location evidence="2">Membrane</location>
    </subcellularLocation>
</comment>
<evidence type="ECO:0000256" key="5">
    <source>
        <dbReference type="ARBA" id="ARBA00022679"/>
    </source>
</evidence>
<evidence type="ECO:0000256" key="6">
    <source>
        <dbReference type="ARBA" id="ARBA00022741"/>
    </source>
</evidence>
<dbReference type="FunFam" id="1.10.287.130:FF:000038">
    <property type="entry name" value="Sensory transduction histidine kinase"/>
    <property type="match status" value="1"/>
</dbReference>
<evidence type="ECO:0000256" key="7">
    <source>
        <dbReference type="ARBA" id="ARBA00022777"/>
    </source>
</evidence>
<keyword evidence="8" id="KW-0067">ATP-binding</keyword>
<dbReference type="EC" id="2.7.13.3" evidence="3"/>
<dbReference type="GO" id="GO:0005886">
    <property type="term" value="C:plasma membrane"/>
    <property type="evidence" value="ECO:0007669"/>
    <property type="project" value="TreeGrafter"/>
</dbReference>
<feature type="region of interest" description="Disordered" evidence="14">
    <location>
        <begin position="1"/>
        <end position="44"/>
    </location>
</feature>
<keyword evidence="11" id="KW-0131">Cell cycle</keyword>
<dbReference type="PRINTS" id="PR00344">
    <property type="entry name" value="BCTRLSENSOR"/>
</dbReference>
<dbReference type="Pfam" id="PF00512">
    <property type="entry name" value="HisKA"/>
    <property type="match status" value="1"/>
</dbReference>
<dbReference type="GO" id="GO:0005524">
    <property type="term" value="F:ATP binding"/>
    <property type="evidence" value="ECO:0007669"/>
    <property type="project" value="UniProtKB-KW"/>
</dbReference>
<dbReference type="CDD" id="cd00082">
    <property type="entry name" value="HisKA"/>
    <property type="match status" value="1"/>
</dbReference>
<dbReference type="InterPro" id="IPR003594">
    <property type="entry name" value="HATPase_dom"/>
</dbReference>
<dbReference type="CDD" id="cd16922">
    <property type="entry name" value="HATPase_EvgS-ArcB-TorS-like"/>
    <property type="match status" value="1"/>
</dbReference>
<dbReference type="SUPFAM" id="SSF47384">
    <property type="entry name" value="Homodimeric domain of signal transducing histidine kinase"/>
    <property type="match status" value="1"/>
</dbReference>
<dbReference type="EMBL" id="UGVN01000001">
    <property type="protein sequence ID" value="SUE39243.1"/>
    <property type="molecule type" value="Genomic_DNA"/>
</dbReference>
<feature type="modified residue" description="4-aspartylphosphate" evidence="12">
    <location>
        <position position="734"/>
    </location>
</feature>
<dbReference type="PROSITE" id="PS50110">
    <property type="entry name" value="RESPONSE_REGULATORY"/>
    <property type="match status" value="2"/>
</dbReference>
<gene>
    <name evidence="19" type="primary">luxQ</name>
    <name evidence="19" type="ORF">NCTC13291_01167</name>
</gene>
<evidence type="ECO:0000256" key="10">
    <source>
        <dbReference type="ARBA" id="ARBA00023136"/>
    </source>
</evidence>
<feature type="domain" description="PAC" evidence="18">
    <location>
        <begin position="123"/>
        <end position="175"/>
    </location>
</feature>
<dbReference type="InterPro" id="IPR004358">
    <property type="entry name" value="Sig_transdc_His_kin-like_C"/>
</dbReference>
<dbReference type="PROSITE" id="PS50109">
    <property type="entry name" value="HIS_KIN"/>
    <property type="match status" value="1"/>
</dbReference>
<dbReference type="SMART" id="SM00388">
    <property type="entry name" value="HisKA"/>
    <property type="match status" value="1"/>
</dbReference>
<keyword evidence="13" id="KW-0175">Coiled coil</keyword>
<dbReference type="InterPro" id="IPR036097">
    <property type="entry name" value="HisK_dim/P_sf"/>
</dbReference>
<dbReference type="SUPFAM" id="SSF55785">
    <property type="entry name" value="PYP-like sensor domain (PAS domain)"/>
    <property type="match status" value="2"/>
</dbReference>
<dbReference type="InterPro" id="IPR003661">
    <property type="entry name" value="HisK_dim/P_dom"/>
</dbReference>
<feature type="domain" description="PAC" evidence="18">
    <location>
        <begin position="249"/>
        <end position="301"/>
    </location>
</feature>
<dbReference type="Pfam" id="PF02518">
    <property type="entry name" value="HATPase_c"/>
    <property type="match status" value="1"/>
</dbReference>
<feature type="domain" description="Response regulatory" evidence="16">
    <location>
        <begin position="565"/>
        <end position="678"/>
    </location>
</feature>
<evidence type="ECO:0000259" key="16">
    <source>
        <dbReference type="PROSITE" id="PS50110"/>
    </source>
</evidence>
<organism evidence="19 20">
    <name type="scientific">Roseomonas mucosa</name>
    <dbReference type="NCBI Taxonomy" id="207340"/>
    <lineage>
        <taxon>Bacteria</taxon>
        <taxon>Pseudomonadati</taxon>
        <taxon>Pseudomonadota</taxon>
        <taxon>Alphaproteobacteria</taxon>
        <taxon>Acetobacterales</taxon>
        <taxon>Roseomonadaceae</taxon>
        <taxon>Roseomonas</taxon>
    </lineage>
</organism>
<dbReference type="InterPro" id="IPR000700">
    <property type="entry name" value="PAS-assoc_C"/>
</dbReference>
<dbReference type="NCBIfam" id="TIGR00229">
    <property type="entry name" value="sensory_box"/>
    <property type="match status" value="2"/>
</dbReference>
<dbReference type="InterPro" id="IPR000014">
    <property type="entry name" value="PAS"/>
</dbReference>
<proteinExistence type="predicted"/>
<dbReference type="GeneID" id="99632218"/>
<keyword evidence="4 12" id="KW-0597">Phosphoprotein</keyword>
<dbReference type="PANTHER" id="PTHR43047:SF72">
    <property type="entry name" value="OSMOSENSING HISTIDINE PROTEIN KINASE SLN1"/>
    <property type="match status" value="1"/>
</dbReference>
<dbReference type="Gene3D" id="3.30.565.10">
    <property type="entry name" value="Histidine kinase-like ATPase, C-terminal domain"/>
    <property type="match status" value="1"/>
</dbReference>
<keyword evidence="7 19" id="KW-0418">Kinase</keyword>
<dbReference type="SMART" id="SM00091">
    <property type="entry name" value="PAS"/>
    <property type="match status" value="2"/>
</dbReference>
<keyword evidence="5 19" id="KW-0808">Transferase</keyword>